<name>A0A7Y4IPC9_MYXXA</name>
<reference evidence="2 3" key="1">
    <citation type="submission" date="2020-05" db="EMBL/GenBank/DDBJ databases">
        <authorList>
            <person name="Whitworth D."/>
        </authorList>
    </citation>
    <scope>NUCLEOTIDE SEQUENCE [LARGE SCALE GENOMIC DNA]</scope>
    <source>
        <strain evidence="2 3">AM005</strain>
    </source>
</reference>
<gene>
    <name evidence="2" type="ORF">HNV28_32050</name>
</gene>
<dbReference type="AlphaFoldDB" id="A0A7Y4IPC9"/>
<dbReference type="Proteomes" id="UP000533080">
    <property type="component" value="Unassembled WGS sequence"/>
</dbReference>
<sequence length="79" mass="8880">MPQKEDASGQQQATGRLALVLALTRCAPLLLSHAMMNRGVTLEQLEERILLIAEVTARSHQQRRERERRKREASLGSSS</sequence>
<proteinExistence type="predicted"/>
<protein>
    <submittedName>
        <fullName evidence="2">Uncharacterized protein</fullName>
    </submittedName>
</protein>
<organism evidence="2 3">
    <name type="scientific">Myxococcus xanthus</name>
    <dbReference type="NCBI Taxonomy" id="34"/>
    <lineage>
        <taxon>Bacteria</taxon>
        <taxon>Pseudomonadati</taxon>
        <taxon>Myxococcota</taxon>
        <taxon>Myxococcia</taxon>
        <taxon>Myxococcales</taxon>
        <taxon>Cystobacterineae</taxon>
        <taxon>Myxococcaceae</taxon>
        <taxon>Myxococcus</taxon>
    </lineage>
</organism>
<feature type="region of interest" description="Disordered" evidence="1">
    <location>
        <begin position="57"/>
        <end position="79"/>
    </location>
</feature>
<feature type="compositionally biased region" description="Basic and acidic residues" evidence="1">
    <location>
        <begin position="62"/>
        <end position="73"/>
    </location>
</feature>
<accession>A0A7Y4IPC9</accession>
<comment type="caution">
    <text evidence="2">The sequence shown here is derived from an EMBL/GenBank/DDBJ whole genome shotgun (WGS) entry which is preliminary data.</text>
</comment>
<dbReference type="EMBL" id="JABFNT010000152">
    <property type="protein sequence ID" value="NOJ82898.1"/>
    <property type="molecule type" value="Genomic_DNA"/>
</dbReference>
<evidence type="ECO:0000313" key="2">
    <source>
        <dbReference type="EMBL" id="NOJ82898.1"/>
    </source>
</evidence>
<evidence type="ECO:0000313" key="3">
    <source>
        <dbReference type="Proteomes" id="UP000533080"/>
    </source>
</evidence>
<evidence type="ECO:0000256" key="1">
    <source>
        <dbReference type="SAM" id="MobiDB-lite"/>
    </source>
</evidence>